<gene>
    <name evidence="2" type="ORF">DPMN_167361</name>
</gene>
<sequence length="62" mass="6977">MNNTTLFLRDGYDIPLYGISDGRFYGIHIPAIICIVTSFTCAVVSLGLSFLSKSYRTFFSSW</sequence>
<dbReference type="EMBL" id="JAIWYP010000008">
    <property type="protein sequence ID" value="KAH3789189.1"/>
    <property type="molecule type" value="Genomic_DNA"/>
</dbReference>
<name>A0A9D4EYP2_DREPO</name>
<proteinExistence type="predicted"/>
<keyword evidence="1" id="KW-0472">Membrane</keyword>
<dbReference type="AlphaFoldDB" id="A0A9D4EYP2"/>
<comment type="caution">
    <text evidence="2">The sequence shown here is derived from an EMBL/GenBank/DDBJ whole genome shotgun (WGS) entry which is preliminary data.</text>
</comment>
<feature type="transmembrane region" description="Helical" evidence="1">
    <location>
        <begin position="25"/>
        <end position="51"/>
    </location>
</feature>
<keyword evidence="1" id="KW-1133">Transmembrane helix</keyword>
<evidence type="ECO:0000313" key="2">
    <source>
        <dbReference type="EMBL" id="KAH3789189.1"/>
    </source>
</evidence>
<reference evidence="2" key="2">
    <citation type="submission" date="2020-11" db="EMBL/GenBank/DDBJ databases">
        <authorList>
            <person name="McCartney M.A."/>
            <person name="Auch B."/>
            <person name="Kono T."/>
            <person name="Mallez S."/>
            <person name="Becker A."/>
            <person name="Gohl D.M."/>
            <person name="Silverstein K.A.T."/>
            <person name="Koren S."/>
            <person name="Bechman K.B."/>
            <person name="Herman A."/>
            <person name="Abrahante J.E."/>
            <person name="Garbe J."/>
        </authorList>
    </citation>
    <scope>NUCLEOTIDE SEQUENCE</scope>
    <source>
        <strain evidence="2">Duluth1</strain>
        <tissue evidence="2">Whole animal</tissue>
    </source>
</reference>
<reference evidence="2" key="1">
    <citation type="journal article" date="2019" name="bioRxiv">
        <title>The Genome of the Zebra Mussel, Dreissena polymorpha: A Resource for Invasive Species Research.</title>
        <authorList>
            <person name="McCartney M.A."/>
            <person name="Auch B."/>
            <person name="Kono T."/>
            <person name="Mallez S."/>
            <person name="Zhang Y."/>
            <person name="Obille A."/>
            <person name="Becker A."/>
            <person name="Abrahante J.E."/>
            <person name="Garbe J."/>
            <person name="Badalamenti J.P."/>
            <person name="Herman A."/>
            <person name="Mangelson H."/>
            <person name="Liachko I."/>
            <person name="Sullivan S."/>
            <person name="Sone E.D."/>
            <person name="Koren S."/>
            <person name="Silverstein K.A.T."/>
            <person name="Beckman K.B."/>
            <person name="Gohl D.M."/>
        </authorList>
    </citation>
    <scope>NUCLEOTIDE SEQUENCE</scope>
    <source>
        <strain evidence="2">Duluth1</strain>
        <tissue evidence="2">Whole animal</tissue>
    </source>
</reference>
<keyword evidence="3" id="KW-1185">Reference proteome</keyword>
<evidence type="ECO:0000256" key="1">
    <source>
        <dbReference type="SAM" id="Phobius"/>
    </source>
</evidence>
<evidence type="ECO:0000313" key="3">
    <source>
        <dbReference type="Proteomes" id="UP000828390"/>
    </source>
</evidence>
<dbReference type="Proteomes" id="UP000828390">
    <property type="component" value="Unassembled WGS sequence"/>
</dbReference>
<protein>
    <submittedName>
        <fullName evidence="2">Uncharacterized protein</fullName>
    </submittedName>
</protein>
<accession>A0A9D4EYP2</accession>
<keyword evidence="1" id="KW-0812">Transmembrane</keyword>
<organism evidence="2 3">
    <name type="scientific">Dreissena polymorpha</name>
    <name type="common">Zebra mussel</name>
    <name type="synonym">Mytilus polymorpha</name>
    <dbReference type="NCBI Taxonomy" id="45954"/>
    <lineage>
        <taxon>Eukaryota</taxon>
        <taxon>Metazoa</taxon>
        <taxon>Spiralia</taxon>
        <taxon>Lophotrochozoa</taxon>
        <taxon>Mollusca</taxon>
        <taxon>Bivalvia</taxon>
        <taxon>Autobranchia</taxon>
        <taxon>Heteroconchia</taxon>
        <taxon>Euheterodonta</taxon>
        <taxon>Imparidentia</taxon>
        <taxon>Neoheterodontei</taxon>
        <taxon>Myida</taxon>
        <taxon>Dreissenoidea</taxon>
        <taxon>Dreissenidae</taxon>
        <taxon>Dreissena</taxon>
    </lineage>
</organism>